<accession>A0A6J0PDZ8</accession>
<dbReference type="Pfam" id="PF00931">
    <property type="entry name" value="NB-ARC"/>
    <property type="match status" value="1"/>
</dbReference>
<dbReference type="Proteomes" id="UP000504607">
    <property type="component" value="Unplaced"/>
</dbReference>
<dbReference type="OrthoDB" id="598235at2759"/>
<evidence type="ECO:0000313" key="2">
    <source>
        <dbReference type="Proteomes" id="UP000504607"/>
    </source>
</evidence>
<dbReference type="PANTHER" id="PTHR36766">
    <property type="entry name" value="PLANT BROAD-SPECTRUM MILDEW RESISTANCE PROTEIN RPW8"/>
    <property type="match status" value="1"/>
</dbReference>
<proteinExistence type="predicted"/>
<dbReference type="InterPro" id="IPR027417">
    <property type="entry name" value="P-loop_NTPase"/>
</dbReference>
<evidence type="ECO:0000313" key="3">
    <source>
        <dbReference type="RefSeq" id="XP_019702517.1"/>
    </source>
</evidence>
<reference evidence="3" key="1">
    <citation type="submission" date="2025-08" db="UniProtKB">
        <authorList>
            <consortium name="RefSeq"/>
        </authorList>
    </citation>
    <scope>IDENTIFICATION</scope>
</reference>
<protein>
    <submittedName>
        <fullName evidence="3">Disease resistance protein RPP13-like</fullName>
    </submittedName>
</protein>
<name>A0A6J0PDZ8_ELAGV</name>
<dbReference type="RefSeq" id="XP_019702517.1">
    <property type="nucleotide sequence ID" value="XM_019846958.1"/>
</dbReference>
<dbReference type="PANTHER" id="PTHR36766:SF70">
    <property type="entry name" value="DISEASE RESISTANCE PROTEIN RGA4"/>
    <property type="match status" value="1"/>
</dbReference>
<dbReference type="InterPro" id="IPR042197">
    <property type="entry name" value="Apaf_helical"/>
</dbReference>
<evidence type="ECO:0000259" key="1">
    <source>
        <dbReference type="Pfam" id="PF00931"/>
    </source>
</evidence>
<dbReference type="KEGG" id="egu:109505056"/>
<dbReference type="Gene3D" id="1.10.8.430">
    <property type="entry name" value="Helical domain of apoptotic protease-activating factors"/>
    <property type="match status" value="1"/>
</dbReference>
<dbReference type="InParanoid" id="A0A6J0PDZ8"/>
<dbReference type="InterPro" id="IPR002182">
    <property type="entry name" value="NB-ARC"/>
</dbReference>
<keyword evidence="2" id="KW-1185">Reference proteome</keyword>
<sequence length="143" mass="16201">MAKGLMTIPSTKVNSLSEKQLQEMFLSDLQELKFLSVFNDVWNAILWDAIRLTLPRNGHGNRVVITTHNHGVASSVVDAKSYVHWLHLLSSKESWALFCKKAFTEGEPCPKEVKEVAQEIVRKCKGEPCPKEVKEVAQEIVRK</sequence>
<dbReference type="SUPFAM" id="SSF52540">
    <property type="entry name" value="P-loop containing nucleoside triphosphate hydrolases"/>
    <property type="match status" value="1"/>
</dbReference>
<dbReference type="Gene3D" id="3.40.50.300">
    <property type="entry name" value="P-loop containing nucleotide triphosphate hydrolases"/>
    <property type="match status" value="1"/>
</dbReference>
<dbReference type="GO" id="GO:0043531">
    <property type="term" value="F:ADP binding"/>
    <property type="evidence" value="ECO:0007669"/>
    <property type="project" value="InterPro"/>
</dbReference>
<dbReference type="GeneID" id="109505056"/>
<feature type="domain" description="NB-ARC" evidence="1">
    <location>
        <begin position="12"/>
        <end position="104"/>
    </location>
</feature>
<dbReference type="AlphaFoldDB" id="A0A6J0PDZ8"/>
<organism evidence="2 3">
    <name type="scientific">Elaeis guineensis var. tenera</name>
    <name type="common">Oil palm</name>
    <dbReference type="NCBI Taxonomy" id="51953"/>
    <lineage>
        <taxon>Eukaryota</taxon>
        <taxon>Viridiplantae</taxon>
        <taxon>Streptophyta</taxon>
        <taxon>Embryophyta</taxon>
        <taxon>Tracheophyta</taxon>
        <taxon>Spermatophyta</taxon>
        <taxon>Magnoliopsida</taxon>
        <taxon>Liliopsida</taxon>
        <taxon>Arecaceae</taxon>
        <taxon>Arecoideae</taxon>
        <taxon>Cocoseae</taxon>
        <taxon>Elaeidinae</taxon>
        <taxon>Elaeis</taxon>
    </lineage>
</organism>
<gene>
    <name evidence="3" type="primary">LOC109505056</name>
</gene>